<evidence type="ECO:0000313" key="2">
    <source>
        <dbReference type="EMBL" id="EES53626.1"/>
    </source>
</evidence>
<evidence type="ECO:0000313" key="3">
    <source>
        <dbReference type="Proteomes" id="UP000009374"/>
    </source>
</evidence>
<dbReference type="PROSITE" id="PS50878">
    <property type="entry name" value="RT_POL"/>
    <property type="match status" value="1"/>
</dbReference>
<reference evidence="2 3" key="1">
    <citation type="journal article" date="2009" name="Appl. Environ. Microbiol.">
        <title>Community genomic and proteomic analyses of chemoautotrophic iron-oxidizing "Leptospirillum rubarum" (Group II) and "Leptospirillum ferrodiazotrophum" (Group III) bacteria in acid mine drainage biofilms.</title>
        <authorList>
            <person name="Goltsman D.S."/>
            <person name="Denef V.J."/>
            <person name="Singer S.W."/>
            <person name="VerBerkmoes N.C."/>
            <person name="Lefsrud M."/>
            <person name="Mueller R.S."/>
            <person name="Dick G.J."/>
            <person name="Sun C.L."/>
            <person name="Wheeler K.E."/>
            <person name="Zemla A."/>
            <person name="Baker B.J."/>
            <person name="Hauser L."/>
            <person name="Land M."/>
            <person name="Shah M.B."/>
            <person name="Thelen M.P."/>
            <person name="Hettich R.L."/>
            <person name="Banfield J.F."/>
        </authorList>
    </citation>
    <scope>NUCLEOTIDE SEQUENCE [LARGE SCALE GENOMIC DNA]</scope>
</reference>
<name>C6HV15_9BACT</name>
<dbReference type="Pfam" id="PF00078">
    <property type="entry name" value="RVT_1"/>
    <property type="match status" value="1"/>
</dbReference>
<keyword evidence="3" id="KW-1185">Reference proteome</keyword>
<sequence>MSPDFDGNLILEKNSMCRFWRKIVRDQLRKLDIKDIYDHYDFNFNIDDRVTAIRNDIMNGTYKPEVPLVYRIEKKYGICRHMVIPNPADALILQVIVENLADQLISKQPSENAYFSRDKHNVGKIHEGIEYGVPFRKQWKELQKKIYKFHDEKELLIVTDITNYYDSIYLPELRKVFLSQISAPEVIVDLLFQIIEAISWKPDYLPYSGRGLPTTNLEAIRLLAHSFLFEIDEILKKETNNSFVRWMDDFTIGVNTSKEAISILCAISDMLKSRGLALNIPKTAILNAKQVEHEFLINKNMELDSFEKNEIKDIKQIEKVLYKKFNIHLREKKLKVLGKSS</sequence>
<accession>C6HV15</accession>
<dbReference type="EMBL" id="GG693859">
    <property type="protein sequence ID" value="EES53626.1"/>
    <property type="molecule type" value="Genomic_DNA"/>
</dbReference>
<organism evidence="2 3">
    <name type="scientific">Leptospirillum ferrodiazotrophum</name>
    <dbReference type="NCBI Taxonomy" id="412449"/>
    <lineage>
        <taxon>Bacteria</taxon>
        <taxon>Pseudomonadati</taxon>
        <taxon>Nitrospirota</taxon>
        <taxon>Nitrospiria</taxon>
        <taxon>Nitrospirales</taxon>
        <taxon>Nitrospiraceae</taxon>
        <taxon>Leptospirillum</taxon>
    </lineage>
</organism>
<gene>
    <name evidence="2" type="ORF">UBAL3_74420085</name>
</gene>
<proteinExistence type="predicted"/>
<dbReference type="AlphaFoldDB" id="C6HV15"/>
<evidence type="ECO:0000259" key="1">
    <source>
        <dbReference type="PROSITE" id="PS50878"/>
    </source>
</evidence>
<feature type="domain" description="Reverse transcriptase" evidence="1">
    <location>
        <begin position="53"/>
        <end position="341"/>
    </location>
</feature>
<dbReference type="InterPro" id="IPR000477">
    <property type="entry name" value="RT_dom"/>
</dbReference>
<protein>
    <recommendedName>
        <fullName evidence="1">Reverse transcriptase domain-containing protein</fullName>
    </recommendedName>
</protein>
<dbReference type="Proteomes" id="UP000009374">
    <property type="component" value="Unassembled WGS sequence"/>
</dbReference>
<dbReference type="CDD" id="cd01646">
    <property type="entry name" value="RT_Bac_retron_I"/>
    <property type="match status" value="1"/>
</dbReference>